<dbReference type="PANTHER" id="PTHR11527">
    <property type="entry name" value="HEAT-SHOCK PROTEIN 20 FAMILY MEMBER"/>
    <property type="match status" value="1"/>
</dbReference>
<comment type="caution">
    <text evidence="5">The sequence shown here is derived from an EMBL/GenBank/DDBJ whole genome shotgun (WGS) entry which is preliminary data.</text>
</comment>
<feature type="domain" description="CS" evidence="4">
    <location>
        <begin position="42"/>
        <end position="147"/>
    </location>
</feature>
<dbReference type="Proteomes" id="UP001596379">
    <property type="component" value="Unassembled WGS sequence"/>
</dbReference>
<name>A0ABW2J9D7_9BURK</name>
<evidence type="ECO:0000259" key="3">
    <source>
        <dbReference type="PROSITE" id="PS01031"/>
    </source>
</evidence>
<dbReference type="PROSITE" id="PS01031">
    <property type="entry name" value="SHSP"/>
    <property type="match status" value="1"/>
</dbReference>
<comment type="similarity">
    <text evidence="1 2">Belongs to the small heat shock protein (HSP20) family.</text>
</comment>
<dbReference type="InterPro" id="IPR002068">
    <property type="entry name" value="A-crystallin/Hsp20_dom"/>
</dbReference>
<protein>
    <submittedName>
        <fullName evidence="5">Hsp20/alpha crystallin family protein</fullName>
    </submittedName>
</protein>
<evidence type="ECO:0000313" key="5">
    <source>
        <dbReference type="EMBL" id="MFC7299733.1"/>
    </source>
</evidence>
<accession>A0ABW2J9D7</accession>
<dbReference type="InterPro" id="IPR031107">
    <property type="entry name" value="Small_HSP"/>
</dbReference>
<dbReference type="Gene3D" id="2.60.40.790">
    <property type="match status" value="1"/>
</dbReference>
<dbReference type="InterPro" id="IPR008978">
    <property type="entry name" value="HSP20-like_chaperone"/>
</dbReference>
<evidence type="ECO:0000256" key="2">
    <source>
        <dbReference type="RuleBase" id="RU003616"/>
    </source>
</evidence>
<proteinExistence type="inferred from homology"/>
<evidence type="ECO:0000256" key="1">
    <source>
        <dbReference type="PROSITE-ProRule" id="PRU00285"/>
    </source>
</evidence>
<keyword evidence="6" id="KW-1185">Reference proteome</keyword>
<evidence type="ECO:0000259" key="4">
    <source>
        <dbReference type="PROSITE" id="PS51203"/>
    </source>
</evidence>
<reference evidence="6" key="1">
    <citation type="journal article" date="2019" name="Int. J. Syst. Evol. Microbiol.">
        <title>The Global Catalogue of Microorganisms (GCM) 10K type strain sequencing project: providing services to taxonomists for standard genome sequencing and annotation.</title>
        <authorList>
            <consortium name="The Broad Institute Genomics Platform"/>
            <consortium name="The Broad Institute Genome Sequencing Center for Infectious Disease"/>
            <person name="Wu L."/>
            <person name="Ma J."/>
        </authorList>
    </citation>
    <scope>NUCLEOTIDE SEQUENCE [LARGE SCALE GENOMIC DNA]</scope>
    <source>
        <strain evidence="6">CCUG 36956</strain>
    </source>
</reference>
<dbReference type="RefSeq" id="WP_382236122.1">
    <property type="nucleotide sequence ID" value="NZ_JBHTCC010000004.1"/>
</dbReference>
<sequence>MATNLMRFNPFNNIARFEPFTGFEDMVREFGLAPALQAFEGGQEMKMDVSETEQAYTVKANVPGMKKEDIKIDIDGNQVSISAQTTQVKEQKEGETVVRSERYSGRLYRSFSLGHDIDATNATAKYQDGVVELTLPKKARNGSRQLTIN</sequence>
<evidence type="ECO:0000313" key="6">
    <source>
        <dbReference type="Proteomes" id="UP001596379"/>
    </source>
</evidence>
<dbReference type="EMBL" id="JBHTCC010000004">
    <property type="protein sequence ID" value="MFC7299733.1"/>
    <property type="molecule type" value="Genomic_DNA"/>
</dbReference>
<dbReference type="CDD" id="cd06471">
    <property type="entry name" value="ACD_LpsHSP_like"/>
    <property type="match status" value="1"/>
</dbReference>
<dbReference type="PROSITE" id="PS51203">
    <property type="entry name" value="CS"/>
    <property type="match status" value="1"/>
</dbReference>
<feature type="domain" description="SHSP" evidence="3">
    <location>
        <begin position="38"/>
        <end position="149"/>
    </location>
</feature>
<dbReference type="SUPFAM" id="SSF49764">
    <property type="entry name" value="HSP20-like chaperones"/>
    <property type="match status" value="1"/>
</dbReference>
<dbReference type="InterPro" id="IPR007052">
    <property type="entry name" value="CS_dom"/>
</dbReference>
<dbReference type="Pfam" id="PF00011">
    <property type="entry name" value="HSP20"/>
    <property type="match status" value="1"/>
</dbReference>
<gene>
    <name evidence="5" type="ORF">ACFQO0_14925</name>
</gene>
<organism evidence="5 6">
    <name type="scientific">Herminiimonas aquatilis</name>
    <dbReference type="NCBI Taxonomy" id="345342"/>
    <lineage>
        <taxon>Bacteria</taxon>
        <taxon>Pseudomonadati</taxon>
        <taxon>Pseudomonadota</taxon>
        <taxon>Betaproteobacteria</taxon>
        <taxon>Burkholderiales</taxon>
        <taxon>Oxalobacteraceae</taxon>
        <taxon>Herminiimonas</taxon>
    </lineage>
</organism>